<organism evidence="2">
    <name type="scientific">Sphingomonas psychrotolerans</name>
    <dbReference type="NCBI Taxonomy" id="1327635"/>
    <lineage>
        <taxon>Bacteria</taxon>
        <taxon>Pseudomonadati</taxon>
        <taxon>Pseudomonadota</taxon>
        <taxon>Alphaproteobacteria</taxon>
        <taxon>Sphingomonadales</taxon>
        <taxon>Sphingomonadaceae</taxon>
        <taxon>Sphingomonas</taxon>
    </lineage>
</organism>
<feature type="domain" description="DUF3291" evidence="1">
    <location>
        <begin position="44"/>
        <end position="108"/>
    </location>
</feature>
<accession>A0ABU3N158</accession>
<proteinExistence type="predicted"/>
<dbReference type="InterPro" id="IPR011008">
    <property type="entry name" value="Dimeric_a/b-barrel"/>
</dbReference>
<sequence length="144" mass="16465">MPFVSVTRLRIRSWRFLPLFLLHAARTERQARAATGFRAGSLLPDRHRTFWTLTIWDRAEDMRAYVRSGAHKRAMPKLMHWCDEASIVHWEQAGADMPGWPEADARMRVEGRPSKVRNPTADHLAMTYAPPRSGTGAPILPHKA</sequence>
<dbReference type="InterPro" id="IPR021708">
    <property type="entry name" value="DUF3291"/>
</dbReference>
<reference evidence="2" key="1">
    <citation type="submission" date="2022-04" db="EMBL/GenBank/DDBJ databases">
        <title>Tomato heritable bacteria conferring resistance against bacterial wilt.</title>
        <authorList>
            <person name="Yin J."/>
        </authorList>
    </citation>
    <scope>NUCLEOTIDE SEQUENCE</scope>
    <source>
        <strain evidence="2">Cra20</strain>
    </source>
</reference>
<name>A0ABU3N158_9SPHN</name>
<protein>
    <submittedName>
        <fullName evidence="2">DUF3291 domain-containing protein</fullName>
    </submittedName>
</protein>
<dbReference type="EMBL" id="JALMLT010000001">
    <property type="protein sequence ID" value="MDT8758108.1"/>
    <property type="molecule type" value="Genomic_DNA"/>
</dbReference>
<comment type="caution">
    <text evidence="2">The sequence shown here is derived from an EMBL/GenBank/DDBJ whole genome shotgun (WGS) entry which is preliminary data.</text>
</comment>
<evidence type="ECO:0000259" key="1">
    <source>
        <dbReference type="Pfam" id="PF11695"/>
    </source>
</evidence>
<dbReference type="SUPFAM" id="SSF54909">
    <property type="entry name" value="Dimeric alpha+beta barrel"/>
    <property type="match status" value="1"/>
</dbReference>
<gene>
    <name evidence="2" type="ORF">MZO42_05305</name>
</gene>
<dbReference type="Pfam" id="PF11695">
    <property type="entry name" value="DUF3291"/>
    <property type="match status" value="1"/>
</dbReference>
<evidence type="ECO:0000313" key="2">
    <source>
        <dbReference type="EMBL" id="MDT8758108.1"/>
    </source>
</evidence>